<feature type="compositionally biased region" description="Low complexity" evidence="1">
    <location>
        <begin position="280"/>
        <end position="290"/>
    </location>
</feature>
<evidence type="ECO:0000313" key="3">
    <source>
        <dbReference type="Proteomes" id="UP001152300"/>
    </source>
</evidence>
<feature type="compositionally biased region" description="Polar residues" evidence="1">
    <location>
        <begin position="221"/>
        <end position="251"/>
    </location>
</feature>
<dbReference type="Proteomes" id="UP001152300">
    <property type="component" value="Unassembled WGS sequence"/>
</dbReference>
<feature type="region of interest" description="Disordered" evidence="1">
    <location>
        <begin position="221"/>
        <end position="409"/>
    </location>
</feature>
<gene>
    <name evidence="2" type="ORF">OCU04_003999</name>
</gene>
<keyword evidence="3" id="KW-1185">Reference proteome</keyword>
<organism evidence="2 3">
    <name type="scientific">Sclerotinia nivalis</name>
    <dbReference type="NCBI Taxonomy" id="352851"/>
    <lineage>
        <taxon>Eukaryota</taxon>
        <taxon>Fungi</taxon>
        <taxon>Dikarya</taxon>
        <taxon>Ascomycota</taxon>
        <taxon>Pezizomycotina</taxon>
        <taxon>Leotiomycetes</taxon>
        <taxon>Helotiales</taxon>
        <taxon>Sclerotiniaceae</taxon>
        <taxon>Sclerotinia</taxon>
    </lineage>
</organism>
<proteinExistence type="predicted"/>
<sequence length="409" mass="46926">MSASRRMPKFEQAGKFTGENQSASRWLRRIKLDLAASNSDTISISMYLWAIDVLLEGPAAHWCDSVPKIKDILENYDTANMSEVKWLESELMKQFPGKFIPTPVDRGIRSRSHSLEASSDSGSAATRLGKLYIGENPKGWNQRPEAPQVSEVHRKNRYHDDGQYKRGSRQNTIEGNVIDEYKFHDKPTTASRSPKYHNEQHHSSTTFAQATQISKNYNTDRAQLSTAPKSILKSNTSYYRQPITRSYSSQERPNDRYSRVRSPPLIQSNHNTDQYRRPETQQPQQPQQLPHAHHPTAPSRPSESRPISQSLRTSYQGVTIVPSKPAKGNWSYVPHTTSRSTRYPVQKSPNHERDPLPYQKRSEPTSSSWKTSNTAIATLEHRRQASILPSRRPEFERRTTYPKMGAEWR</sequence>
<feature type="compositionally biased region" description="Polar residues" evidence="1">
    <location>
        <begin position="364"/>
        <end position="376"/>
    </location>
</feature>
<feature type="compositionally biased region" description="Basic and acidic residues" evidence="1">
    <location>
        <begin position="349"/>
        <end position="363"/>
    </location>
</feature>
<name>A0A9X0AWI4_9HELO</name>
<accession>A0A9X0AWI4</accession>
<comment type="caution">
    <text evidence="2">The sequence shown here is derived from an EMBL/GenBank/DDBJ whole genome shotgun (WGS) entry which is preliminary data.</text>
</comment>
<feature type="compositionally biased region" description="Polar residues" evidence="1">
    <location>
        <begin position="334"/>
        <end position="343"/>
    </location>
</feature>
<evidence type="ECO:0000313" key="2">
    <source>
        <dbReference type="EMBL" id="KAJ8068443.1"/>
    </source>
</evidence>
<evidence type="ECO:0008006" key="4">
    <source>
        <dbReference type="Google" id="ProtNLM"/>
    </source>
</evidence>
<evidence type="ECO:0000256" key="1">
    <source>
        <dbReference type="SAM" id="MobiDB-lite"/>
    </source>
</evidence>
<dbReference type="OrthoDB" id="3595120at2759"/>
<dbReference type="EMBL" id="JAPEIS010000003">
    <property type="protein sequence ID" value="KAJ8068443.1"/>
    <property type="molecule type" value="Genomic_DNA"/>
</dbReference>
<protein>
    <recommendedName>
        <fullName evidence="4">Retrotransposon gag domain-containing protein</fullName>
    </recommendedName>
</protein>
<reference evidence="2" key="1">
    <citation type="submission" date="2022-11" db="EMBL/GenBank/DDBJ databases">
        <title>Genome Resource of Sclerotinia nivalis Strain SnTB1, a Plant Pathogen Isolated from American Ginseng.</title>
        <authorList>
            <person name="Fan S."/>
        </authorList>
    </citation>
    <scope>NUCLEOTIDE SEQUENCE</scope>
    <source>
        <strain evidence="2">SnTB1</strain>
    </source>
</reference>
<feature type="compositionally biased region" description="Polar residues" evidence="1">
    <location>
        <begin position="299"/>
        <end position="317"/>
    </location>
</feature>
<dbReference type="AlphaFoldDB" id="A0A9X0AWI4"/>
<feature type="region of interest" description="Disordered" evidence="1">
    <location>
        <begin position="182"/>
        <end position="209"/>
    </location>
</feature>